<protein>
    <submittedName>
        <fullName evidence="8">Small-conductance mechanosensitive channel</fullName>
    </submittedName>
</protein>
<evidence type="ECO:0000256" key="2">
    <source>
        <dbReference type="ARBA" id="ARBA00022475"/>
    </source>
</evidence>
<evidence type="ECO:0000256" key="6">
    <source>
        <dbReference type="SAM" id="Phobius"/>
    </source>
</evidence>
<dbReference type="AlphaFoldDB" id="A0A1G9WE83"/>
<dbReference type="STRING" id="996166.SAMN05192554_10823"/>
<dbReference type="GO" id="GO:0005886">
    <property type="term" value="C:plasma membrane"/>
    <property type="evidence" value="ECO:0007669"/>
    <property type="project" value="UniProtKB-SubCell"/>
</dbReference>
<comment type="subcellular location">
    <subcellularLocation>
        <location evidence="1">Cell membrane</location>
        <topology evidence="1">Multi-pass membrane protein</topology>
    </subcellularLocation>
</comment>
<sequence>MKRRLGYLAFVVALSAILAVSVLETAWVPPESQQSAKPWVLKGLLALAIASGTYGVYLLLSAGMSRLVHDKRRRHDMRNVVRFVMVVAAIVAVAGVLTDQWLGVLFSLGIVGFGVTVALQQPLTSLLGWVYILSMRPYQVGDRVRIEDAKGDVIDVDFLVTTLWEVEGDLVSSHQPSGRTVTVPNSLILTSEVFNYTRDDFPFVWSEVSMQVSYETDLDFAKETMRAVAEEQLGEEMRGQVETYREQLAATPVDLEVQDGPSVNVVQKETWVELRLRFLTRPRRIQRTKNALYDEILARFQANPDKVAFPAGRFR</sequence>
<keyword evidence="2" id="KW-1003">Cell membrane</keyword>
<proteinExistence type="predicted"/>
<keyword evidence="9" id="KW-1185">Reference proteome</keyword>
<dbReference type="InterPro" id="IPR006685">
    <property type="entry name" value="MscS_channel_2nd"/>
</dbReference>
<feature type="transmembrane region" description="Helical" evidence="6">
    <location>
        <begin position="39"/>
        <end position="60"/>
    </location>
</feature>
<dbReference type="PANTHER" id="PTHR30221:SF1">
    <property type="entry name" value="SMALL-CONDUCTANCE MECHANOSENSITIVE CHANNEL"/>
    <property type="match status" value="1"/>
</dbReference>
<name>A0A1G9WE83_9EURY</name>
<evidence type="ECO:0000256" key="4">
    <source>
        <dbReference type="ARBA" id="ARBA00022989"/>
    </source>
</evidence>
<dbReference type="InterPro" id="IPR010920">
    <property type="entry name" value="LSM_dom_sf"/>
</dbReference>
<gene>
    <name evidence="8" type="ORF">SAMN05192554_10823</name>
</gene>
<keyword evidence="5 6" id="KW-0472">Membrane</keyword>
<dbReference type="RefSeq" id="WP_089732848.1">
    <property type="nucleotide sequence ID" value="NZ_FNIA01000008.1"/>
</dbReference>
<dbReference type="GO" id="GO:0008381">
    <property type="term" value="F:mechanosensitive monoatomic ion channel activity"/>
    <property type="evidence" value="ECO:0007669"/>
    <property type="project" value="InterPro"/>
</dbReference>
<keyword evidence="3 6" id="KW-0812">Transmembrane</keyword>
<evidence type="ECO:0000256" key="5">
    <source>
        <dbReference type="ARBA" id="ARBA00023136"/>
    </source>
</evidence>
<dbReference type="Proteomes" id="UP000199370">
    <property type="component" value="Unassembled WGS sequence"/>
</dbReference>
<dbReference type="InterPro" id="IPR011066">
    <property type="entry name" value="MscS_channel_C_sf"/>
</dbReference>
<dbReference type="InterPro" id="IPR045275">
    <property type="entry name" value="MscS_archaea/bacteria_type"/>
</dbReference>
<evidence type="ECO:0000256" key="3">
    <source>
        <dbReference type="ARBA" id="ARBA00022692"/>
    </source>
</evidence>
<evidence type="ECO:0000313" key="9">
    <source>
        <dbReference type="Proteomes" id="UP000199370"/>
    </source>
</evidence>
<organism evidence="8 9">
    <name type="scientific">Haloarchaeobius iranensis</name>
    <dbReference type="NCBI Taxonomy" id="996166"/>
    <lineage>
        <taxon>Archaea</taxon>
        <taxon>Methanobacteriati</taxon>
        <taxon>Methanobacteriota</taxon>
        <taxon>Stenosarchaea group</taxon>
        <taxon>Halobacteria</taxon>
        <taxon>Halobacteriales</taxon>
        <taxon>Halorubellaceae</taxon>
        <taxon>Haloarchaeobius</taxon>
    </lineage>
</organism>
<feature type="transmembrane region" description="Helical" evidence="6">
    <location>
        <begin position="104"/>
        <end position="133"/>
    </location>
</feature>
<feature type="transmembrane region" description="Helical" evidence="6">
    <location>
        <begin position="80"/>
        <end position="98"/>
    </location>
</feature>
<dbReference type="OrthoDB" id="11475at2157"/>
<dbReference type="Gene3D" id="2.30.30.60">
    <property type="match status" value="1"/>
</dbReference>
<evidence type="ECO:0000259" key="7">
    <source>
        <dbReference type="Pfam" id="PF00924"/>
    </source>
</evidence>
<dbReference type="PANTHER" id="PTHR30221">
    <property type="entry name" value="SMALL-CONDUCTANCE MECHANOSENSITIVE CHANNEL"/>
    <property type="match status" value="1"/>
</dbReference>
<feature type="domain" description="Mechanosensitive ion channel MscS" evidence="7">
    <location>
        <begin position="123"/>
        <end position="198"/>
    </location>
</feature>
<accession>A0A1G9WE83</accession>
<keyword evidence="4 6" id="KW-1133">Transmembrane helix</keyword>
<dbReference type="InterPro" id="IPR023408">
    <property type="entry name" value="MscS_beta-dom_sf"/>
</dbReference>
<evidence type="ECO:0000256" key="1">
    <source>
        <dbReference type="ARBA" id="ARBA00004651"/>
    </source>
</evidence>
<dbReference type="SUPFAM" id="SSF50182">
    <property type="entry name" value="Sm-like ribonucleoproteins"/>
    <property type="match status" value="1"/>
</dbReference>
<reference evidence="8 9" key="1">
    <citation type="submission" date="2016-10" db="EMBL/GenBank/DDBJ databases">
        <authorList>
            <person name="de Groot N.N."/>
        </authorList>
    </citation>
    <scope>NUCLEOTIDE SEQUENCE [LARGE SCALE GENOMIC DNA]</scope>
    <source>
        <strain evidence="9">EB21,IBRC-M 10013,KCTC 4048</strain>
    </source>
</reference>
<dbReference type="EMBL" id="FNIA01000008">
    <property type="protein sequence ID" value="SDM82808.1"/>
    <property type="molecule type" value="Genomic_DNA"/>
</dbReference>
<dbReference type="Gene3D" id="3.30.70.100">
    <property type="match status" value="1"/>
</dbReference>
<dbReference type="Pfam" id="PF00924">
    <property type="entry name" value="MS_channel_2nd"/>
    <property type="match status" value="1"/>
</dbReference>
<evidence type="ECO:0000313" key="8">
    <source>
        <dbReference type="EMBL" id="SDM82808.1"/>
    </source>
</evidence>
<feature type="transmembrane region" description="Helical" evidence="6">
    <location>
        <begin position="7"/>
        <end position="27"/>
    </location>
</feature>
<dbReference type="SUPFAM" id="SSF82689">
    <property type="entry name" value="Mechanosensitive channel protein MscS (YggB), C-terminal domain"/>
    <property type="match status" value="1"/>
</dbReference>